<evidence type="ECO:0000313" key="3">
    <source>
        <dbReference type="Proteomes" id="UP000237640"/>
    </source>
</evidence>
<organism evidence="2 3">
    <name type="scientific">Flagellimonas meridianipacifica</name>
    <dbReference type="NCBI Taxonomy" id="1080225"/>
    <lineage>
        <taxon>Bacteria</taxon>
        <taxon>Pseudomonadati</taxon>
        <taxon>Bacteroidota</taxon>
        <taxon>Flavobacteriia</taxon>
        <taxon>Flavobacteriales</taxon>
        <taxon>Flavobacteriaceae</taxon>
        <taxon>Flagellimonas</taxon>
    </lineage>
</organism>
<keyword evidence="1" id="KW-0732">Signal</keyword>
<dbReference type="SUPFAM" id="SSF55961">
    <property type="entry name" value="Bet v1-like"/>
    <property type="match status" value="1"/>
</dbReference>
<dbReference type="CDD" id="cd07821">
    <property type="entry name" value="PYR_PYL_RCAR_like"/>
    <property type="match status" value="1"/>
</dbReference>
<evidence type="ECO:0000256" key="1">
    <source>
        <dbReference type="SAM" id="SignalP"/>
    </source>
</evidence>
<reference evidence="2 3" key="1">
    <citation type="submission" date="2018-03" db="EMBL/GenBank/DDBJ databases">
        <title>Genomic Encyclopedia of Archaeal and Bacterial Type Strains, Phase II (KMG-II): from individual species to whole genera.</title>
        <authorList>
            <person name="Goeker M."/>
        </authorList>
    </citation>
    <scope>NUCLEOTIDE SEQUENCE [LARGE SCALE GENOMIC DNA]</scope>
    <source>
        <strain evidence="2 3">DSM 25027</strain>
    </source>
</reference>
<comment type="caution">
    <text evidence="2">The sequence shown here is derived from an EMBL/GenBank/DDBJ whole genome shotgun (WGS) entry which is preliminary data.</text>
</comment>
<proteinExistence type="predicted"/>
<dbReference type="EMBL" id="PVYX01000002">
    <property type="protein sequence ID" value="PRX53996.1"/>
    <property type="molecule type" value="Genomic_DNA"/>
</dbReference>
<dbReference type="InterPro" id="IPR023393">
    <property type="entry name" value="START-like_dom_sf"/>
</dbReference>
<dbReference type="RefSeq" id="WP_106145319.1">
    <property type="nucleotide sequence ID" value="NZ_PVYX01000002.1"/>
</dbReference>
<feature type="signal peptide" evidence="1">
    <location>
        <begin position="1"/>
        <end position="26"/>
    </location>
</feature>
<gene>
    <name evidence="2" type="ORF">CLV81_2390</name>
</gene>
<name>A0A2T0M8Y2_9FLAO</name>
<keyword evidence="3" id="KW-1185">Reference proteome</keyword>
<protein>
    <submittedName>
        <fullName evidence="2">Polyketide cyclase/dehydrase/lipid transport protein</fullName>
    </submittedName>
</protein>
<dbReference type="AlphaFoldDB" id="A0A2T0M8Y2"/>
<dbReference type="InterPro" id="IPR019587">
    <property type="entry name" value="Polyketide_cyclase/dehydratase"/>
</dbReference>
<dbReference type="Pfam" id="PF10604">
    <property type="entry name" value="Polyketide_cyc2"/>
    <property type="match status" value="1"/>
</dbReference>
<feature type="chain" id="PRO_5015722603" evidence="1">
    <location>
        <begin position="27"/>
        <end position="209"/>
    </location>
</feature>
<accession>A0A2T0M8Y2</accession>
<dbReference type="OrthoDB" id="1440639at2"/>
<sequence length="209" mass="23531">MKIAIKSTMALMALMALVFTSSFVNAQSMSKKFKTIKVEIEINAPAERVWEAMVEDYGEISNFSPYIYTSDYINGSVKGVEGATRKCSFNEKGSRWTHERIAEIDKENMTMRNIVIDAQKFPLNMDNSQAYYTVRDNGDGTSTAGYEFQYRTKPAFMGGFVKGQFKKQLGGTLVGLKHYIETGEIVRGGNGKYDEIKDKYPKATVIKTK</sequence>
<dbReference type="Proteomes" id="UP000237640">
    <property type="component" value="Unassembled WGS sequence"/>
</dbReference>
<dbReference type="Gene3D" id="3.30.530.20">
    <property type="match status" value="1"/>
</dbReference>
<evidence type="ECO:0000313" key="2">
    <source>
        <dbReference type="EMBL" id="PRX53996.1"/>
    </source>
</evidence>